<protein>
    <submittedName>
        <fullName evidence="2">Uncharacterized protein</fullName>
    </submittedName>
</protein>
<dbReference type="PANTHER" id="PTHR11505">
    <property type="entry name" value="L1 TRANSPOSABLE ELEMENT-RELATED"/>
    <property type="match status" value="1"/>
</dbReference>
<name>A0A6A4W2S8_AMPAM</name>
<reference evidence="2 3" key="1">
    <citation type="submission" date="2019-07" db="EMBL/GenBank/DDBJ databases">
        <title>Draft genome assembly of a fouling barnacle, Amphibalanus amphitrite (Darwin, 1854): The first reference genome for Thecostraca.</title>
        <authorList>
            <person name="Kim W."/>
        </authorList>
    </citation>
    <scope>NUCLEOTIDE SEQUENCE [LARGE SCALE GENOMIC DNA]</scope>
    <source>
        <strain evidence="2">SNU_AA5</strain>
        <tissue evidence="2">Soma without cirri and trophi</tissue>
    </source>
</reference>
<feature type="coiled-coil region" evidence="1">
    <location>
        <begin position="32"/>
        <end position="66"/>
    </location>
</feature>
<evidence type="ECO:0000256" key="1">
    <source>
        <dbReference type="SAM" id="Coils"/>
    </source>
</evidence>
<accession>A0A6A4W2S8</accession>
<dbReference type="Proteomes" id="UP000440578">
    <property type="component" value="Unassembled WGS sequence"/>
</dbReference>
<keyword evidence="3" id="KW-1185">Reference proteome</keyword>
<dbReference type="EMBL" id="VIIS01001075">
    <property type="protein sequence ID" value="KAF0302267.1"/>
    <property type="molecule type" value="Genomic_DNA"/>
</dbReference>
<keyword evidence="1" id="KW-0175">Coiled coil</keyword>
<organism evidence="2 3">
    <name type="scientific">Amphibalanus amphitrite</name>
    <name type="common">Striped barnacle</name>
    <name type="synonym">Balanus amphitrite</name>
    <dbReference type="NCBI Taxonomy" id="1232801"/>
    <lineage>
        <taxon>Eukaryota</taxon>
        <taxon>Metazoa</taxon>
        <taxon>Ecdysozoa</taxon>
        <taxon>Arthropoda</taxon>
        <taxon>Crustacea</taxon>
        <taxon>Multicrustacea</taxon>
        <taxon>Cirripedia</taxon>
        <taxon>Thoracica</taxon>
        <taxon>Thoracicalcarea</taxon>
        <taxon>Balanomorpha</taxon>
        <taxon>Balanoidea</taxon>
        <taxon>Balanidae</taxon>
        <taxon>Amphibalaninae</taxon>
        <taxon>Amphibalanus</taxon>
    </lineage>
</organism>
<dbReference type="Gene3D" id="3.30.70.1820">
    <property type="entry name" value="L1 transposable element, RRM domain"/>
    <property type="match status" value="1"/>
</dbReference>
<dbReference type="InterPro" id="IPR004244">
    <property type="entry name" value="Transposase_22"/>
</dbReference>
<comment type="caution">
    <text evidence="2">The sequence shown here is derived from an EMBL/GenBank/DDBJ whole genome shotgun (WGS) entry which is preliminary data.</text>
</comment>
<sequence>MGDAEMKAKFLDAIKDPETAAALEAVLAPMVAAAVKAAMESKEEEIAVLREELKETRAKLDDLEQYSRKNCLNISGIPETVGESTAQLVPCTVGVTINQTDIDTCHRVVRQAAGKPPTIIVKFARFDQRQELHAARRQLREVAAPAGGRFTTQQLEKVFVSDNLTQHRQSVLYAARQLRRKGKLFAAWSDVGRLKLRVTRGGDTKLITSFDDLRDIVGGDPDLPCADSVAHPAAAAADSVAARVAPVPNVPIERPAVSKGKGKRGAR</sequence>
<proteinExistence type="predicted"/>
<evidence type="ECO:0000313" key="2">
    <source>
        <dbReference type="EMBL" id="KAF0302267.1"/>
    </source>
</evidence>
<evidence type="ECO:0000313" key="3">
    <source>
        <dbReference type="Proteomes" id="UP000440578"/>
    </source>
</evidence>
<gene>
    <name evidence="2" type="ORF">FJT64_025619</name>
</gene>
<dbReference type="AlphaFoldDB" id="A0A6A4W2S8"/>